<keyword evidence="3" id="KW-1185">Reference proteome</keyword>
<protein>
    <recommendedName>
        <fullName evidence="4">O-antigen/teichoic acid export membrane protein</fullName>
    </recommendedName>
</protein>
<evidence type="ECO:0008006" key="4">
    <source>
        <dbReference type="Google" id="ProtNLM"/>
    </source>
</evidence>
<feature type="transmembrane region" description="Helical" evidence="1">
    <location>
        <begin position="325"/>
        <end position="344"/>
    </location>
</feature>
<feature type="transmembrane region" description="Helical" evidence="1">
    <location>
        <begin position="292"/>
        <end position="313"/>
    </location>
</feature>
<keyword evidence="1" id="KW-0812">Transmembrane</keyword>
<name>A0ABP3M5S3_SACER</name>
<accession>A0ABP3M5S3</accession>
<feature type="transmembrane region" description="Helical" evidence="1">
    <location>
        <begin position="113"/>
        <end position="129"/>
    </location>
</feature>
<keyword evidence="1" id="KW-1133">Transmembrane helix</keyword>
<feature type="transmembrane region" description="Helical" evidence="1">
    <location>
        <begin position="365"/>
        <end position="388"/>
    </location>
</feature>
<dbReference type="Proteomes" id="UP001500729">
    <property type="component" value="Unassembled WGS sequence"/>
</dbReference>
<feature type="transmembrane region" description="Helical" evidence="1">
    <location>
        <begin position="255"/>
        <end position="276"/>
    </location>
</feature>
<gene>
    <name evidence="2" type="ORF">GCM10009533_10790</name>
</gene>
<comment type="caution">
    <text evidence="2">The sequence shown here is derived from an EMBL/GenBank/DDBJ whole genome shotgun (WGS) entry which is preliminary data.</text>
</comment>
<feature type="transmembrane region" description="Helical" evidence="1">
    <location>
        <begin position="20"/>
        <end position="39"/>
    </location>
</feature>
<feature type="transmembrane region" description="Helical" evidence="1">
    <location>
        <begin position="141"/>
        <end position="166"/>
    </location>
</feature>
<feature type="transmembrane region" description="Helical" evidence="1">
    <location>
        <begin position="45"/>
        <end position="65"/>
    </location>
</feature>
<dbReference type="EMBL" id="BAAAGS010000005">
    <property type="protein sequence ID" value="GAA0513744.1"/>
    <property type="molecule type" value="Genomic_DNA"/>
</dbReference>
<evidence type="ECO:0000313" key="3">
    <source>
        <dbReference type="Proteomes" id="UP001500729"/>
    </source>
</evidence>
<evidence type="ECO:0000256" key="1">
    <source>
        <dbReference type="SAM" id="Phobius"/>
    </source>
</evidence>
<keyword evidence="1" id="KW-0472">Membrane</keyword>
<evidence type="ECO:0000313" key="2">
    <source>
        <dbReference type="EMBL" id="GAA0513744.1"/>
    </source>
</evidence>
<reference evidence="3" key="1">
    <citation type="journal article" date="2019" name="Int. J. Syst. Evol. Microbiol.">
        <title>The Global Catalogue of Microorganisms (GCM) 10K type strain sequencing project: providing services to taxonomists for standard genome sequencing and annotation.</title>
        <authorList>
            <consortium name="The Broad Institute Genomics Platform"/>
            <consortium name="The Broad Institute Genome Sequencing Center for Infectious Disease"/>
            <person name="Wu L."/>
            <person name="Ma J."/>
        </authorList>
    </citation>
    <scope>NUCLEOTIDE SEQUENCE [LARGE SCALE GENOMIC DNA]</scope>
    <source>
        <strain evidence="3">JCM 10303</strain>
    </source>
</reference>
<feature type="transmembrane region" description="Helical" evidence="1">
    <location>
        <begin position="172"/>
        <end position="194"/>
    </location>
</feature>
<sequence length="413" mass="42177">MTALAVTLRRIRRGAGKGAAPVLSQGITAGTSLLLQMVAARVLGLAEFGAFAVFLALLVSASALYTGWVGDSLAVLDRHDPDTRAALVSSAVGGWALLFAAGCGAGLVVGDGGTVTALAYAAMLVCWLAEETIRRLLMARLRFWHLVVNDACYLAGTVAVLALVAAMGEITLASLFGAMCAGACVAVVAGVGQLPREELRQLRPGLAGMRAVASFAVWRSLQATLRPAAMLGSRVLVSGVVSLAAVGLLEAGRLVVAPLQVVINGAGSFLLAGFAARERGGGGTRLSADRAALLLAAATAVGGTLPAVFARPLGELLIGQPVEPLLVLGWVAYLTVWAAGLPYVTEAVARRMSRRVFTIRLADSAAGLATAAAVLVLGGGIAAVPWAMACGGVLSAWRLRRSAARGGPDRRNR</sequence>
<organism evidence="2 3">
    <name type="scientific">Saccharopolyspora erythraea</name>
    <name type="common">Streptomyces erythraeus</name>
    <dbReference type="NCBI Taxonomy" id="1836"/>
    <lineage>
        <taxon>Bacteria</taxon>
        <taxon>Bacillati</taxon>
        <taxon>Actinomycetota</taxon>
        <taxon>Actinomycetes</taxon>
        <taxon>Pseudonocardiales</taxon>
        <taxon>Pseudonocardiaceae</taxon>
        <taxon>Saccharopolyspora</taxon>
    </lineage>
</organism>
<feature type="transmembrane region" description="Helical" evidence="1">
    <location>
        <begin position="86"/>
        <end position="107"/>
    </location>
</feature>
<proteinExistence type="predicted"/>
<feature type="transmembrane region" description="Helical" evidence="1">
    <location>
        <begin position="228"/>
        <end position="249"/>
    </location>
</feature>